<evidence type="ECO:0000256" key="4">
    <source>
        <dbReference type="ARBA" id="ARBA00023315"/>
    </source>
</evidence>
<feature type="domain" description="Glycylpeptide N-tetradecanoyltransferase N-terminal" evidence="6">
    <location>
        <begin position="73"/>
        <end position="193"/>
    </location>
</feature>
<dbReference type="GO" id="GO:0004379">
    <property type="term" value="F:glycylpeptide N-tetradecanoyltransferase activity"/>
    <property type="evidence" value="ECO:0007669"/>
    <property type="project" value="UniProtKB-EC"/>
</dbReference>
<name>A0A6C0IS34_9ZZZZ</name>
<evidence type="ECO:0000256" key="5">
    <source>
        <dbReference type="SAM" id="Phobius"/>
    </source>
</evidence>
<keyword evidence="4" id="KW-0012">Acyltransferase</keyword>
<proteinExistence type="inferred from homology"/>
<evidence type="ECO:0000256" key="3">
    <source>
        <dbReference type="ARBA" id="ARBA00022679"/>
    </source>
</evidence>
<dbReference type="InterPro" id="IPR022676">
    <property type="entry name" value="NMT_N"/>
</dbReference>
<evidence type="ECO:0000313" key="7">
    <source>
        <dbReference type="EMBL" id="QHT96044.1"/>
    </source>
</evidence>
<sequence length="408" mass="48504">MELYLIGVYILATLILLVILFILYIKVKYRFWSLQPVFHFYDFYYWLYNKGIIRYELPEKNKYTNIKAIKTYVFHSLTNKQLQDFIVLIQLNYFRNKDNLFYPKKENIVPYFVGHSTKTFCSLYTKPTTFIHSKSSDTFNQDEIIGVITSRPLHVQIQNNYNSKFNHMDVYYVDYLCVNKACRKQQIAPQLIQTHEYNQSHLNRSISVSLFKREEELTGIIPLTIYKTYCYQLRDSHYIIPPILSANISLLTGDKQNLYYFYNFLKETEALWDILVYPELSNLFELITTGNIFLKMLIVDGEIISAYLFRKTCIYIEKDKEVVSCFASIKSKNMDINDFILGFKNSLWSIIKHHRNFGYVTIENISDNYLLIEDKSKNNSPYIVSPMAYFFYNFAYSPFDSKKCLIIN</sequence>
<dbReference type="InterPro" id="IPR016181">
    <property type="entry name" value="Acyl_CoA_acyltransferase"/>
</dbReference>
<comment type="similarity">
    <text evidence="1">Belongs to the NMT family.</text>
</comment>
<evidence type="ECO:0000256" key="1">
    <source>
        <dbReference type="ARBA" id="ARBA00009469"/>
    </source>
</evidence>
<evidence type="ECO:0000256" key="2">
    <source>
        <dbReference type="ARBA" id="ARBA00012923"/>
    </source>
</evidence>
<protein>
    <recommendedName>
        <fullName evidence="2">glycylpeptide N-tetradecanoyltransferase</fullName>
        <ecNumber evidence="2">2.3.1.97</ecNumber>
    </recommendedName>
</protein>
<dbReference type="AlphaFoldDB" id="A0A6C0IS34"/>
<dbReference type="EMBL" id="MN740250">
    <property type="protein sequence ID" value="QHT96044.1"/>
    <property type="molecule type" value="Genomic_DNA"/>
</dbReference>
<dbReference type="Gene3D" id="3.40.630.170">
    <property type="match status" value="1"/>
</dbReference>
<keyword evidence="5" id="KW-0812">Transmembrane</keyword>
<dbReference type="Pfam" id="PF01233">
    <property type="entry name" value="NMT"/>
    <property type="match status" value="1"/>
</dbReference>
<reference evidence="7" key="1">
    <citation type="journal article" date="2020" name="Nature">
        <title>Giant virus diversity and host interactions through global metagenomics.</title>
        <authorList>
            <person name="Schulz F."/>
            <person name="Roux S."/>
            <person name="Paez-Espino D."/>
            <person name="Jungbluth S."/>
            <person name="Walsh D.A."/>
            <person name="Denef V.J."/>
            <person name="McMahon K.D."/>
            <person name="Konstantinidis K.T."/>
            <person name="Eloe-Fadrosh E.A."/>
            <person name="Kyrpides N.C."/>
            <person name="Woyke T."/>
        </authorList>
    </citation>
    <scope>NUCLEOTIDE SEQUENCE</scope>
    <source>
        <strain evidence="7">GVMAG-M-3300024301-20</strain>
    </source>
</reference>
<keyword evidence="5" id="KW-0472">Membrane</keyword>
<feature type="transmembrane region" description="Helical" evidence="5">
    <location>
        <begin position="6"/>
        <end position="25"/>
    </location>
</feature>
<evidence type="ECO:0000259" key="6">
    <source>
        <dbReference type="Pfam" id="PF01233"/>
    </source>
</evidence>
<organism evidence="7">
    <name type="scientific">viral metagenome</name>
    <dbReference type="NCBI Taxonomy" id="1070528"/>
    <lineage>
        <taxon>unclassified sequences</taxon>
        <taxon>metagenomes</taxon>
        <taxon>organismal metagenomes</taxon>
    </lineage>
</organism>
<dbReference type="SUPFAM" id="SSF55729">
    <property type="entry name" value="Acyl-CoA N-acyltransferases (Nat)"/>
    <property type="match status" value="1"/>
</dbReference>
<keyword evidence="3" id="KW-0808">Transferase</keyword>
<accession>A0A6C0IS34</accession>
<dbReference type="EC" id="2.3.1.97" evidence="2"/>
<keyword evidence="5" id="KW-1133">Transmembrane helix</keyword>